<dbReference type="SUPFAM" id="SSF55874">
    <property type="entry name" value="ATPase domain of HSP90 chaperone/DNA topoisomerase II/histidine kinase"/>
    <property type="match status" value="2"/>
</dbReference>
<dbReference type="InterPro" id="IPR011333">
    <property type="entry name" value="SKP1/BTB/POZ_sf"/>
</dbReference>
<feature type="domain" description="BTB" evidence="1">
    <location>
        <begin position="2565"/>
        <end position="2637"/>
    </location>
</feature>
<accession>A0A8T9BXR6</accession>
<keyword evidence="3" id="KW-1185">Reference proteome</keyword>
<dbReference type="InterPro" id="IPR000210">
    <property type="entry name" value="BTB/POZ_dom"/>
</dbReference>
<organism evidence="2 3">
    <name type="scientific">Lachnellula suecica</name>
    <dbReference type="NCBI Taxonomy" id="602035"/>
    <lineage>
        <taxon>Eukaryota</taxon>
        <taxon>Fungi</taxon>
        <taxon>Dikarya</taxon>
        <taxon>Ascomycota</taxon>
        <taxon>Pezizomycotina</taxon>
        <taxon>Leotiomycetes</taxon>
        <taxon>Helotiales</taxon>
        <taxon>Lachnaceae</taxon>
        <taxon>Lachnellula</taxon>
    </lineage>
</organism>
<dbReference type="PANTHER" id="PTHR15600:SF42">
    <property type="entry name" value="SACSIN"/>
    <property type="match status" value="1"/>
</dbReference>
<sequence>MVIKPIAHNAQRQSITTALRNICRDYPAGGTVLRELLQNADDAGATEVRFILDERTHPVGKLIDPKLAEYQGPALLAFNNSKFTENDFVSLAHIGDSLKLQDGETTGKFGRGFNSVYNWTDSPSIVSGNRLLILDPHDHWSTGGPMFDFVEDHGELEMQNHMAAYESIMERFDQPFEGTIIRIPLRTSPQALESKISNRATTVSEIADVLQKFAPEFGDCGLLFMRNVQKLEFGSTSTPISSAIEMHGELLQSHKLKVNQAVKKAIKTPTLSFDLSFEAQIRYRSEGVVRNTAFVIHHSIQCGSMSNSMRDWSKEQQQLPWVAVAAKLPIESAEGLNGSLFTVLPLPISSDQPVHIHGLFSLSPDRARLHHLGDRSTQDEDPARWNAWLLQDLVPNAWTKALSRLAQLYPNQPAFERWPKDLNGIQSPLNNALTRVIESIEKNALELWPTDSGYLASTESLLYTGVDDPDLREALREAGAPIVYVPQTLQQEAEKVFKERILQAQHLCHFLAGKQTEVTSWSNRTKHKLLEYVLSEPGFTDYDGIELFPFMDGIHRSIGNLVVFVHRDSFEEGLFNLDNSRNLDLKQLSGATQLVLKQGCERSNIHPSIRYRSASSLADYCKRKIYQKIPEEVDMTILDEETVAFVSKTWTWLSLHGIDVQSDEIFCLWLIPLSNGMYRKAKPLNSNSQIYFAPMGELGDLMWTLDAKSTTKPLPLIDTHLLPGQSSSNLLENSKLVPSLCIKDGASVVSFLEWLQGTTPLLDHVPDKQRHLIAKLVASKLSEPLSFEDRGTVIGILTDLKIFQKLSWVLQKGAMKHVLTWSNLSSCTTTIGLLDDFQPVPEIEDVQFVLANHSSSARQLLQTLGLGDCLTSVQTIQDHIIPAWQDQRSRDWSSSSKEQMAAFILGNFSRLPPSGQKKLQTLQIVPVARFNGKDTSNFSRASQLIDPSVHELKELCFDGEEIVPKKSFLILYFYALKGCGLKTRVDETVVQHRIRCYSSGNYLPMDVRSRALNLLRSTCQWTSPLEDLNDSSELRRLEWIPTIGINGTTQSLKSSRECRSHRDRSLVGSQLPILDIQIPLEWQKRLGWENILPKNIILSQLQWGIQKEEHRVVDKVLAYISDNGLTDSLSDDLNTLPFVLASNGLFIVPSKAFSPSPGSSSGYSGLNPYLANVDRNFWREHQRLLASVGVQEYLQLEELLNLQALLEAKSPLEDKDSKVAIEILNIACHFPRAELTDLKVIDESGMFHPIHRVNFNDLGPLKAKEKVNLSHPDIPLKTIEKLGIDSLRERLIKGMLEIEDVDDDDEFDQRENVTTRIADTLDRYPVETTFREYLANADDIKEDGAVPGATKISWLLDPRTHAGDNLLTPEMRQFQGPAFLAYNDGVFSDEDFKGFKNVGEGSKSRDKETIGQFGRGSQTMYHWTDVPMILSGKYLVILDPQQLVLPKNQIKGKRKPGIKLELSKLRHACSDQLAPFEGLWDYESKLDYYPGTIFRFPLRGAKTTSLLRTSKTDLHTAEVRRLMDAYFDEARISLLFLRRIKSIDFHVQGQPDSGWSVTRRAPLDEDAKSFSELVICSFVKNKERAAQIAGKDKWWVAIEDLNPPDDILPETSRRVMKNVECGLAALISSQANEANLQVPQATQSRVFHTLPLPLSSDLPVHVHGTFALSGDRQSISTDEHGARSHGAKWNRYLLQDELPKLYLTFLEDLGKMVLQDVFKFWPQGDPPKRSCAEILCVSFWEQLPTSSNRLFPKAQSAQTDTKVGQRRAAKLFDINQAVFDFLPKTHSPILASLLLSLGVNLVREIPADIAKRLKVIADTYDLNFVTGSLLRKLFKTERSRTYLLEEMAKSSRVWEVLFNHLAPAEADFADLDGCYILPLAHKTLASLNFLGDNEAKLSSYYLVSEKELTLFGFASKCFVSGNINDKLVQILQSGKFNVAPLKLSHVERLLQVRPAVSSPHPDANKWLVEFWKFWNGRIEDSPNIDGFDFGIYQAKRNGSSVDMYATPSEFLQFPSVVEPSDGEQKELCDIIPGLYRFDPKSMPKTLADNEKSFYKEESFHRLMAALVKLAGNSALGTFVQTHFDDRRLETLRKLVIHHVPGSLLSTDPGKATSRIASLRSLPLWPSFQWPASGQLVSATDSLLATNNGLLVPWMKDSHRFVDNAQNQACLVKLGCTKLSTETLLGSYVLPVPSIIDDDHFRHLNQLMGAISGIVHSTAQTSQTTATLMRSTIAVDGNQTLKVPSKLYDDQDMLFTAAFKLQKGDKFLHEKLRGHRSFWLKVGLRQRANSSILLAADYFDCLNAMKLRLNVVDGPSDPDLSVDIREVLLPLTSPTSSTPSFTVPEWSVVAQEKVFRSITHFISQPEYRAGKMNLVAREKPLMSLTDVIFIEHAAICWSQTPFPLQQPRLEVMTRVSRNGQPTTEMVWRHLLYLKDIAPRLRPNQLSDFLADLCKTYEHLQDRLPSSAGFSLEDNAVWLNLDSMDPRTIIMQDMQLSWYATDELILATSCDSGSVKAVKPGLMQYDKLLKAMGCSSIIWATVSRPELKVGPSLVSSLRDLWKKDKLVDIQYSSEGRTISAHRNVLAAMSSMCAGQFTSGLLVENVIAFDKIADGDAFLSYHTLSTMIKYAYGDDIDWEKMQVKENDNEADKARKLNLLLDLHKGADYWIVDSLKSLVEDKLLVSGKVFINLENVTQVRKRAGEARALEFENMCATFINQNRASVDKARGVKVE</sequence>
<dbReference type="InterPro" id="IPR052972">
    <property type="entry name" value="Sacsin_chaperone_reg"/>
</dbReference>
<dbReference type="EMBL" id="QGMK01001465">
    <property type="protein sequence ID" value="TVY68700.1"/>
    <property type="molecule type" value="Genomic_DNA"/>
</dbReference>
<dbReference type="OrthoDB" id="1262810at2759"/>
<name>A0A8T9BXR6_9HELO</name>
<dbReference type="Pfam" id="PF25794">
    <property type="entry name" value="SACS"/>
    <property type="match status" value="2"/>
</dbReference>
<comment type="caution">
    <text evidence="2">The sequence shown here is derived from an EMBL/GenBank/DDBJ whole genome shotgun (WGS) entry which is preliminary data.</text>
</comment>
<gene>
    <name evidence="2" type="primary">SACS</name>
    <name evidence="2" type="ORF">LSUE1_G008122</name>
</gene>
<evidence type="ECO:0000259" key="1">
    <source>
        <dbReference type="PROSITE" id="PS50097"/>
    </source>
</evidence>
<evidence type="ECO:0000313" key="3">
    <source>
        <dbReference type="Proteomes" id="UP000469558"/>
    </source>
</evidence>
<reference evidence="2 3" key="1">
    <citation type="submission" date="2018-05" db="EMBL/GenBank/DDBJ databases">
        <title>Genome sequencing and assembly of the regulated plant pathogen Lachnellula willkommii and related sister species for the development of diagnostic species identification markers.</title>
        <authorList>
            <person name="Giroux E."/>
            <person name="Bilodeau G."/>
        </authorList>
    </citation>
    <scope>NUCLEOTIDE SEQUENCE [LARGE SCALE GENOMIC DNA]</scope>
    <source>
        <strain evidence="2 3">CBS 268.59</strain>
    </source>
</reference>
<evidence type="ECO:0000313" key="2">
    <source>
        <dbReference type="EMBL" id="TVY68700.1"/>
    </source>
</evidence>
<dbReference type="PROSITE" id="PS50097">
    <property type="entry name" value="BTB"/>
    <property type="match status" value="1"/>
</dbReference>
<dbReference type="Gene3D" id="3.30.710.10">
    <property type="entry name" value="Potassium Channel Kv1.1, Chain A"/>
    <property type="match status" value="1"/>
</dbReference>
<dbReference type="Pfam" id="PF00651">
    <property type="entry name" value="BTB"/>
    <property type="match status" value="1"/>
</dbReference>
<dbReference type="CDD" id="cd18186">
    <property type="entry name" value="BTB_POZ_ZBTB_KLHL-like"/>
    <property type="match status" value="1"/>
</dbReference>
<dbReference type="InterPro" id="IPR036890">
    <property type="entry name" value="HATPase_C_sf"/>
</dbReference>
<dbReference type="InterPro" id="IPR058210">
    <property type="entry name" value="SACS/Nov_dom"/>
</dbReference>
<protein>
    <submittedName>
        <fullName evidence="2">Sacsin</fullName>
    </submittedName>
</protein>
<dbReference type="SUPFAM" id="SSF54695">
    <property type="entry name" value="POZ domain"/>
    <property type="match status" value="1"/>
</dbReference>
<dbReference type="Proteomes" id="UP000469558">
    <property type="component" value="Unassembled WGS sequence"/>
</dbReference>
<dbReference type="NCBIfam" id="NF047352">
    <property type="entry name" value="P_loop_sacsin"/>
    <property type="match status" value="1"/>
</dbReference>
<dbReference type="GO" id="GO:0030544">
    <property type="term" value="F:Hsp70 protein binding"/>
    <property type="evidence" value="ECO:0007669"/>
    <property type="project" value="TreeGrafter"/>
</dbReference>
<dbReference type="PANTHER" id="PTHR15600">
    <property type="entry name" value="SACSIN"/>
    <property type="match status" value="1"/>
</dbReference>
<proteinExistence type="predicted"/>